<dbReference type="Proteomes" id="UP000005234">
    <property type="component" value="Chromosome"/>
</dbReference>
<gene>
    <name evidence="6" type="ordered locus">Fraau_0270</name>
</gene>
<dbReference type="PANTHER" id="PTHR31339:SF3">
    <property type="entry name" value="PECTIN LYASE-LIKE SUPERFAMILY PROTEIN"/>
    <property type="match status" value="1"/>
</dbReference>
<proteinExistence type="inferred from homology"/>
<keyword evidence="7" id="KW-1185">Reference proteome</keyword>
<evidence type="ECO:0000313" key="7">
    <source>
        <dbReference type="Proteomes" id="UP000005234"/>
    </source>
</evidence>
<dbReference type="EMBL" id="CP003350">
    <property type="protein sequence ID" value="AFC84763.1"/>
    <property type="molecule type" value="Genomic_DNA"/>
</dbReference>
<protein>
    <submittedName>
        <fullName evidence="6">Endopolygalacturonase</fullName>
    </submittedName>
</protein>
<keyword evidence="5" id="KW-0732">Signal</keyword>
<dbReference type="Gene3D" id="2.160.20.10">
    <property type="entry name" value="Single-stranded right-handed beta-helix, Pectin lyase-like"/>
    <property type="match status" value="1"/>
</dbReference>
<dbReference type="GO" id="GO:0004650">
    <property type="term" value="F:polygalacturonase activity"/>
    <property type="evidence" value="ECO:0007669"/>
    <property type="project" value="InterPro"/>
</dbReference>
<sequence>MISSMLFRFRRGRALPVVTALLLSCCAAGTAMAGPALCQRLSAPARTADATSLLQQAIDRCSAKGGGQLRLAAGVFMTAPLALRSGVDLHLDAGAVLRGVAGQQHYRPAYMNWPYRFGEALLGMDGVRHVRISGEGSIDGFGQQWWPQAQQARLTGEKQTLALGIPASNGLPRPWLIEIHRSADVRIEGVHIINAPMWNLVTRYSHDIDIRGVSILNPADSPNTDGIDVVASRHVRIRDSRISTGDDCIAIKSGLPGSRLPAEATVDVRIDHLWLGRGHGLSVGSETLFGIRGVDVRDVVFQGTDAGVRIKSGRDRGNRISDIHFRHLRMKGVGTAISVLAYYPKPAPEQDPAQAVTATTPWISDVSVTDVQAEGSRVAGLLIGLPESPLRGIRLGHLSLQAGSGLIVRHAQVALDQVRVRATVGPPLIAQRGAAIKGHVE</sequence>
<dbReference type="OrthoDB" id="9795222at2"/>
<feature type="chain" id="PRO_5003614151" evidence="5">
    <location>
        <begin position="34"/>
        <end position="441"/>
    </location>
</feature>
<dbReference type="HOGENOM" id="CLU_016031_8_3_6"/>
<dbReference type="PANTHER" id="PTHR31339">
    <property type="entry name" value="PECTIN LYASE-RELATED"/>
    <property type="match status" value="1"/>
</dbReference>
<dbReference type="KEGG" id="fau:Fraau_0270"/>
<organism evidence="6 7">
    <name type="scientific">Frateuria aurantia (strain ATCC 33424 / DSM 6220 / KCTC 2777 / LMG 1558 / NBRC 3245 / NCIMB 13370)</name>
    <name type="common">Acetobacter aurantius</name>
    <dbReference type="NCBI Taxonomy" id="767434"/>
    <lineage>
        <taxon>Bacteria</taxon>
        <taxon>Pseudomonadati</taxon>
        <taxon>Pseudomonadota</taxon>
        <taxon>Gammaproteobacteria</taxon>
        <taxon>Lysobacterales</taxon>
        <taxon>Rhodanobacteraceae</taxon>
        <taxon>Frateuria</taxon>
    </lineage>
</organism>
<accession>H8L2C9</accession>
<evidence type="ECO:0000256" key="3">
    <source>
        <dbReference type="ARBA" id="ARBA00023295"/>
    </source>
</evidence>
<dbReference type="InterPro" id="IPR051801">
    <property type="entry name" value="GH28_Enzymes"/>
</dbReference>
<evidence type="ECO:0000313" key="6">
    <source>
        <dbReference type="EMBL" id="AFC84763.1"/>
    </source>
</evidence>
<dbReference type="InterPro" id="IPR000743">
    <property type="entry name" value="Glyco_hydro_28"/>
</dbReference>
<name>H8L2C9_FRAAD</name>
<dbReference type="STRING" id="767434.Fraau_0270"/>
<dbReference type="SUPFAM" id="SSF51126">
    <property type="entry name" value="Pectin lyase-like"/>
    <property type="match status" value="1"/>
</dbReference>
<dbReference type="InterPro" id="IPR006626">
    <property type="entry name" value="PbH1"/>
</dbReference>
<feature type="signal peptide" evidence="5">
    <location>
        <begin position="1"/>
        <end position="33"/>
    </location>
</feature>
<dbReference type="AlphaFoldDB" id="H8L2C9"/>
<reference evidence="6" key="1">
    <citation type="submission" date="2012-02" db="EMBL/GenBank/DDBJ databases">
        <title>The complete genome of Frateuria aurantia DSM 6220.</title>
        <authorList>
            <consortium name="US DOE Joint Genome Institute (JGI-PGF)"/>
            <person name="Lucas S."/>
            <person name="Copeland A."/>
            <person name="Lapidus A."/>
            <person name="Glavina del Rio T."/>
            <person name="Dalin E."/>
            <person name="Tice H."/>
            <person name="Bruce D."/>
            <person name="Goodwin L."/>
            <person name="Pitluck S."/>
            <person name="Peters L."/>
            <person name="Ovchinnikova G."/>
            <person name="Teshima H."/>
            <person name="Kyrpides N."/>
            <person name="Mavromatis K."/>
            <person name="Ivanova N."/>
            <person name="Brettin T."/>
            <person name="Detter J.C."/>
            <person name="Han C."/>
            <person name="Larimer F."/>
            <person name="Land M."/>
            <person name="Hauser L."/>
            <person name="Markowitz V."/>
            <person name="Cheng J.-F."/>
            <person name="Hugenholtz P."/>
            <person name="Woyke T."/>
            <person name="Wu D."/>
            <person name="Brambilla E."/>
            <person name="Klenk H.-P."/>
            <person name="Eisen J.A."/>
        </authorList>
    </citation>
    <scope>NUCLEOTIDE SEQUENCE</scope>
    <source>
        <strain evidence="6">DSM 6220</strain>
    </source>
</reference>
<comment type="similarity">
    <text evidence="1 4">Belongs to the glycosyl hydrolase 28 family.</text>
</comment>
<evidence type="ECO:0000256" key="5">
    <source>
        <dbReference type="SAM" id="SignalP"/>
    </source>
</evidence>
<dbReference type="GO" id="GO:0005975">
    <property type="term" value="P:carbohydrate metabolic process"/>
    <property type="evidence" value="ECO:0007669"/>
    <property type="project" value="InterPro"/>
</dbReference>
<evidence type="ECO:0000256" key="2">
    <source>
        <dbReference type="ARBA" id="ARBA00022801"/>
    </source>
</evidence>
<keyword evidence="3 4" id="KW-0326">Glycosidase</keyword>
<keyword evidence="2 4" id="KW-0378">Hydrolase</keyword>
<evidence type="ECO:0000256" key="1">
    <source>
        <dbReference type="ARBA" id="ARBA00008834"/>
    </source>
</evidence>
<dbReference type="eggNOG" id="COG5434">
    <property type="taxonomic scope" value="Bacteria"/>
</dbReference>
<dbReference type="SMART" id="SM00710">
    <property type="entry name" value="PbH1"/>
    <property type="match status" value="5"/>
</dbReference>
<dbReference type="InterPro" id="IPR012334">
    <property type="entry name" value="Pectin_lyas_fold"/>
</dbReference>
<dbReference type="InterPro" id="IPR011050">
    <property type="entry name" value="Pectin_lyase_fold/virulence"/>
</dbReference>
<evidence type="ECO:0000256" key="4">
    <source>
        <dbReference type="RuleBase" id="RU361169"/>
    </source>
</evidence>
<dbReference type="Pfam" id="PF00295">
    <property type="entry name" value="Glyco_hydro_28"/>
    <property type="match status" value="1"/>
</dbReference>